<keyword evidence="3" id="KW-0285">Flavoprotein</keyword>
<keyword evidence="4" id="KW-0274">FAD</keyword>
<evidence type="ECO:0000259" key="5">
    <source>
        <dbReference type="Pfam" id="PF00441"/>
    </source>
</evidence>
<dbReference type="Gene3D" id="1.10.540.10">
    <property type="entry name" value="Acyl-CoA dehydrogenase/oxidase, N-terminal domain"/>
    <property type="match status" value="1"/>
</dbReference>
<dbReference type="EMBL" id="DWXO01000047">
    <property type="protein sequence ID" value="HJB80230.1"/>
    <property type="molecule type" value="Genomic_DNA"/>
</dbReference>
<dbReference type="Proteomes" id="UP000823921">
    <property type="component" value="Unassembled WGS sequence"/>
</dbReference>
<reference evidence="6" key="2">
    <citation type="submission" date="2021-04" db="EMBL/GenBank/DDBJ databases">
        <authorList>
            <person name="Gilroy R."/>
        </authorList>
    </citation>
    <scope>NUCLEOTIDE SEQUENCE</scope>
    <source>
        <strain evidence="6">CHK192-8294</strain>
    </source>
</reference>
<dbReference type="InterPro" id="IPR046373">
    <property type="entry name" value="Acyl-CoA_Oxase/DH_mid-dom_sf"/>
</dbReference>
<protein>
    <submittedName>
        <fullName evidence="6">Acyl-CoA dehydrogenase</fullName>
    </submittedName>
</protein>
<evidence type="ECO:0000313" key="6">
    <source>
        <dbReference type="EMBL" id="HJB80230.1"/>
    </source>
</evidence>
<comment type="similarity">
    <text evidence="2">Belongs to the acyl-CoA dehydrogenase family.</text>
</comment>
<accession>A0A9D2MM27</accession>
<dbReference type="Pfam" id="PF00441">
    <property type="entry name" value="Acyl-CoA_dh_1"/>
    <property type="match status" value="1"/>
</dbReference>
<proteinExistence type="inferred from homology"/>
<dbReference type="SUPFAM" id="SSF47203">
    <property type="entry name" value="Acyl-CoA dehydrogenase C-terminal domain-like"/>
    <property type="match status" value="1"/>
</dbReference>
<dbReference type="SUPFAM" id="SSF56645">
    <property type="entry name" value="Acyl-CoA dehydrogenase NM domain-like"/>
    <property type="match status" value="1"/>
</dbReference>
<dbReference type="InterPro" id="IPR009075">
    <property type="entry name" value="AcylCo_DH/oxidase_C"/>
</dbReference>
<dbReference type="AlphaFoldDB" id="A0A9D2MM27"/>
<dbReference type="PANTHER" id="PTHR43884:SF19">
    <property type="entry name" value="ACYL-COA DEHYDROGENASE FADE4-RELATED"/>
    <property type="match status" value="1"/>
</dbReference>
<feature type="domain" description="Acyl-CoA dehydrogenase/oxidase C-terminal" evidence="5">
    <location>
        <begin position="248"/>
        <end position="395"/>
    </location>
</feature>
<comment type="cofactor">
    <cofactor evidence="1">
        <name>FAD</name>
        <dbReference type="ChEBI" id="CHEBI:57692"/>
    </cofactor>
</comment>
<reference evidence="6" key="1">
    <citation type="journal article" date="2021" name="PeerJ">
        <title>Extensive microbial diversity within the chicken gut microbiome revealed by metagenomics and culture.</title>
        <authorList>
            <person name="Gilroy R."/>
            <person name="Ravi A."/>
            <person name="Getino M."/>
            <person name="Pursley I."/>
            <person name="Horton D.L."/>
            <person name="Alikhan N.F."/>
            <person name="Baker D."/>
            <person name="Gharbi K."/>
            <person name="Hall N."/>
            <person name="Watson M."/>
            <person name="Adriaenssens E.M."/>
            <person name="Foster-Nyarko E."/>
            <person name="Jarju S."/>
            <person name="Secka A."/>
            <person name="Antonio M."/>
            <person name="Oren A."/>
            <person name="Chaudhuri R.R."/>
            <person name="La Ragione R."/>
            <person name="Hildebrand F."/>
            <person name="Pallen M.J."/>
        </authorList>
    </citation>
    <scope>NUCLEOTIDE SEQUENCE</scope>
    <source>
        <strain evidence="6">CHK192-8294</strain>
    </source>
</reference>
<dbReference type="GO" id="GO:0003995">
    <property type="term" value="F:acyl-CoA dehydrogenase activity"/>
    <property type="evidence" value="ECO:0007669"/>
    <property type="project" value="TreeGrafter"/>
</dbReference>
<dbReference type="InterPro" id="IPR009100">
    <property type="entry name" value="AcylCoA_DH/oxidase_NM_dom_sf"/>
</dbReference>
<dbReference type="GO" id="GO:0050660">
    <property type="term" value="F:flavin adenine dinucleotide binding"/>
    <property type="evidence" value="ECO:0007669"/>
    <property type="project" value="InterPro"/>
</dbReference>
<comment type="caution">
    <text evidence="6">The sequence shown here is derived from an EMBL/GenBank/DDBJ whole genome shotgun (WGS) entry which is preliminary data.</text>
</comment>
<evidence type="ECO:0000256" key="4">
    <source>
        <dbReference type="ARBA" id="ARBA00022827"/>
    </source>
</evidence>
<dbReference type="InterPro" id="IPR037069">
    <property type="entry name" value="AcylCoA_DH/ox_N_sf"/>
</dbReference>
<evidence type="ECO:0000313" key="7">
    <source>
        <dbReference type="Proteomes" id="UP000823921"/>
    </source>
</evidence>
<name>A0A9D2MM27_9FIRM</name>
<evidence type="ECO:0000256" key="3">
    <source>
        <dbReference type="ARBA" id="ARBA00022630"/>
    </source>
</evidence>
<evidence type="ECO:0000256" key="1">
    <source>
        <dbReference type="ARBA" id="ARBA00001974"/>
    </source>
</evidence>
<dbReference type="GO" id="GO:0005886">
    <property type="term" value="C:plasma membrane"/>
    <property type="evidence" value="ECO:0007669"/>
    <property type="project" value="TreeGrafter"/>
</dbReference>
<gene>
    <name evidence="6" type="ORF">H9712_04545</name>
</gene>
<dbReference type="InterPro" id="IPR036250">
    <property type="entry name" value="AcylCo_DH-like_C"/>
</dbReference>
<organism evidence="6 7">
    <name type="scientific">Candidatus Flavonifractor intestinigallinarum</name>
    <dbReference type="NCBI Taxonomy" id="2838586"/>
    <lineage>
        <taxon>Bacteria</taxon>
        <taxon>Bacillati</taxon>
        <taxon>Bacillota</taxon>
        <taxon>Clostridia</taxon>
        <taxon>Eubacteriales</taxon>
        <taxon>Oscillospiraceae</taxon>
        <taxon>Flavonifractor</taxon>
    </lineage>
</organism>
<evidence type="ECO:0000256" key="2">
    <source>
        <dbReference type="ARBA" id="ARBA00009347"/>
    </source>
</evidence>
<sequence length="586" mass="67543">MAKNFLFNPSTYTGEGLDAKTVEVMKSTIARLEHHGLREMKMDDVNNRYAEYFVKHEKDIGAFALMLTPKGYGKDPENAMFDLRRITEYNEMLSFYNLACRYIFQVSILGLGPIWMSDNEYIKNKAAQDLIDGRVFGFGCSEKEHGADLYANEMCITELPDGKMRTDGEKYYIGNSDRGLISTFARFKDKDGNWGDWAWVQADPKDIHYNDRKHINASYLHTGYVGEYLLVDYPTDEKNLITRGQKAWDDALATVNIGKFQVGVSPIGVATHAFYECLHHSYNRWLYGHRVTDMPHVRKMFVEAYLRTVGMRLFAFRAIDYFKSSSATDRRYLLFNPVSKMKAALEGVTAVYQLFDAVTARGFESETYMEQATRDIQSSPRLEGTAHVNLALILKFIDGYFFHHEDYPELPKLGQSDDSCVFHQSYGKMSDVTFADYRKVLNACQLPNVKAFAKQVEALRTLFEKYPIPPKERTNRQNMDYMLNLGHMFTMAPYAQLILEAAKLYDIEDEIINQMFSFYVTDMATYATKQLSSQENGEGRDALLLEIINTKPVHDKAEYDRIWDETILPLTDAYIINDATRYSTNW</sequence>
<dbReference type="PANTHER" id="PTHR43884">
    <property type="entry name" value="ACYL-COA DEHYDROGENASE"/>
    <property type="match status" value="1"/>
</dbReference>
<dbReference type="Gene3D" id="1.20.140.10">
    <property type="entry name" value="Butyryl-CoA Dehydrogenase, subunit A, domain 3"/>
    <property type="match status" value="1"/>
</dbReference>
<dbReference type="Gene3D" id="2.40.110.10">
    <property type="entry name" value="Butyryl-CoA Dehydrogenase, subunit A, domain 2"/>
    <property type="match status" value="1"/>
</dbReference>